<sequence>MMNFEGEQGSMRSSSSRNIICCLATARYNNISQAIQFWVYSQLKKARNMDDLQDQSDHGLIYCRYDNSTNNNTLMEYLELDNRTSDPLNEPEVTMNLNEGSVQLLLYPLEELEEDMFDYETDTSSQDGNIESQEQVVPSSQLSNNHKYPEELTISDDEIDDGGTFEDEPVSNLLLNDNDTDDSQPP</sequence>
<accession>A0A154PN00</accession>
<dbReference type="EMBL" id="KQ434996">
    <property type="protein sequence ID" value="KZC13229.1"/>
    <property type="molecule type" value="Genomic_DNA"/>
</dbReference>
<feature type="region of interest" description="Disordered" evidence="1">
    <location>
        <begin position="120"/>
        <end position="186"/>
    </location>
</feature>
<dbReference type="Proteomes" id="UP000076502">
    <property type="component" value="Unassembled WGS sequence"/>
</dbReference>
<feature type="compositionally biased region" description="Polar residues" evidence="1">
    <location>
        <begin position="122"/>
        <end position="146"/>
    </location>
</feature>
<evidence type="ECO:0000313" key="2">
    <source>
        <dbReference type="EMBL" id="KZC13229.1"/>
    </source>
</evidence>
<protein>
    <submittedName>
        <fullName evidence="2">Uncharacterized protein</fullName>
    </submittedName>
</protein>
<name>A0A154PN00_DUFNO</name>
<evidence type="ECO:0000313" key="3">
    <source>
        <dbReference type="Proteomes" id="UP000076502"/>
    </source>
</evidence>
<dbReference type="AlphaFoldDB" id="A0A154PN00"/>
<gene>
    <name evidence="2" type="ORF">WN55_05928</name>
</gene>
<dbReference type="OrthoDB" id="7605080at2759"/>
<organism evidence="2 3">
    <name type="scientific">Dufourea novaeangliae</name>
    <name type="common">Sweat bee</name>
    <dbReference type="NCBI Taxonomy" id="178035"/>
    <lineage>
        <taxon>Eukaryota</taxon>
        <taxon>Metazoa</taxon>
        <taxon>Ecdysozoa</taxon>
        <taxon>Arthropoda</taxon>
        <taxon>Hexapoda</taxon>
        <taxon>Insecta</taxon>
        <taxon>Pterygota</taxon>
        <taxon>Neoptera</taxon>
        <taxon>Endopterygota</taxon>
        <taxon>Hymenoptera</taxon>
        <taxon>Apocrita</taxon>
        <taxon>Aculeata</taxon>
        <taxon>Apoidea</taxon>
        <taxon>Anthophila</taxon>
        <taxon>Halictidae</taxon>
        <taxon>Rophitinae</taxon>
        <taxon>Dufourea</taxon>
    </lineage>
</organism>
<feature type="compositionally biased region" description="Acidic residues" evidence="1">
    <location>
        <begin position="153"/>
        <end position="169"/>
    </location>
</feature>
<evidence type="ECO:0000256" key="1">
    <source>
        <dbReference type="SAM" id="MobiDB-lite"/>
    </source>
</evidence>
<reference evidence="2 3" key="1">
    <citation type="submission" date="2015-07" db="EMBL/GenBank/DDBJ databases">
        <title>The genome of Dufourea novaeangliae.</title>
        <authorList>
            <person name="Pan H."/>
            <person name="Kapheim K."/>
        </authorList>
    </citation>
    <scope>NUCLEOTIDE SEQUENCE [LARGE SCALE GENOMIC DNA]</scope>
    <source>
        <strain evidence="2">0120121106</strain>
        <tissue evidence="2">Whole body</tissue>
    </source>
</reference>
<keyword evidence="3" id="KW-1185">Reference proteome</keyword>
<proteinExistence type="predicted"/>